<gene>
    <name evidence="1" type="ORF">WAK64_07000</name>
</gene>
<evidence type="ECO:0000313" key="2">
    <source>
        <dbReference type="Proteomes" id="UP001312865"/>
    </source>
</evidence>
<protein>
    <submittedName>
        <fullName evidence="1">Uncharacterized protein</fullName>
    </submittedName>
</protein>
<accession>A0ABU8HBZ2</accession>
<evidence type="ECO:0000313" key="1">
    <source>
        <dbReference type="EMBL" id="MEI5906805.1"/>
    </source>
</evidence>
<reference evidence="1 2" key="1">
    <citation type="journal article" date="2018" name="J. Microbiol.">
        <title>Bacillus spongiae sp. nov., isolated from sponge of Jeju Island.</title>
        <authorList>
            <person name="Lee G.E."/>
            <person name="Im W.T."/>
            <person name="Park J.S."/>
        </authorList>
    </citation>
    <scope>NUCLEOTIDE SEQUENCE [LARGE SCALE GENOMIC DNA]</scope>
    <source>
        <strain evidence="1 2">135PIL107-10</strain>
    </source>
</reference>
<name>A0ABU8HBZ2_9BACI</name>
<keyword evidence="2" id="KW-1185">Reference proteome</keyword>
<dbReference type="Proteomes" id="UP001312865">
    <property type="component" value="Unassembled WGS sequence"/>
</dbReference>
<organism evidence="1 2">
    <name type="scientific">Bacillus spongiae</name>
    <dbReference type="NCBI Taxonomy" id="2683610"/>
    <lineage>
        <taxon>Bacteria</taxon>
        <taxon>Bacillati</taxon>
        <taxon>Bacillota</taxon>
        <taxon>Bacilli</taxon>
        <taxon>Bacillales</taxon>
        <taxon>Bacillaceae</taxon>
        <taxon>Bacillus</taxon>
    </lineage>
</organism>
<comment type="caution">
    <text evidence="1">The sequence shown here is derived from an EMBL/GenBank/DDBJ whole genome shotgun (WGS) entry which is preliminary data.</text>
</comment>
<proteinExistence type="predicted"/>
<sequence length="66" mass="7886">MWQWIILILSPFLLFILIEEAINIIVNKLINPSPSKDRKRWQWILLRLSKVKKKLAFKKSVDKSVP</sequence>
<dbReference type="EMBL" id="JBBAXC010000004">
    <property type="protein sequence ID" value="MEI5906805.1"/>
    <property type="molecule type" value="Genomic_DNA"/>
</dbReference>
<dbReference type="RefSeq" id="WP_336586232.1">
    <property type="nucleotide sequence ID" value="NZ_JBBAXC010000004.1"/>
</dbReference>